<evidence type="ECO:0000313" key="1">
    <source>
        <dbReference type="EMBL" id="URD86753.1"/>
    </source>
</evidence>
<gene>
    <name evidence="1" type="ORF">MUK42_34287</name>
</gene>
<accession>A0A9E7F0E4</accession>
<sequence length="69" mass="7188">MLPPTNASIPSPPLLVIPSSHPPPRMEIVYISGSTSSASSESPGNGLLSSGNSRLVFERMISSLIPATR</sequence>
<organism evidence="1 2">
    <name type="scientific">Musa troglodytarum</name>
    <name type="common">fe'i banana</name>
    <dbReference type="NCBI Taxonomy" id="320322"/>
    <lineage>
        <taxon>Eukaryota</taxon>
        <taxon>Viridiplantae</taxon>
        <taxon>Streptophyta</taxon>
        <taxon>Embryophyta</taxon>
        <taxon>Tracheophyta</taxon>
        <taxon>Spermatophyta</taxon>
        <taxon>Magnoliopsida</taxon>
        <taxon>Liliopsida</taxon>
        <taxon>Zingiberales</taxon>
        <taxon>Musaceae</taxon>
        <taxon>Musa</taxon>
    </lineage>
</organism>
<name>A0A9E7F0E4_9LILI</name>
<dbReference type="Proteomes" id="UP001055439">
    <property type="component" value="Chromosome 2"/>
</dbReference>
<reference evidence="1" key="1">
    <citation type="submission" date="2022-05" db="EMBL/GenBank/DDBJ databases">
        <title>The Musa troglodytarum L. genome provides insights into the mechanism of non-climacteric behaviour and enrichment of carotenoids.</title>
        <authorList>
            <person name="Wang J."/>
        </authorList>
    </citation>
    <scope>NUCLEOTIDE SEQUENCE</scope>
    <source>
        <tissue evidence="1">Leaf</tissue>
    </source>
</reference>
<dbReference type="AlphaFoldDB" id="A0A9E7F0E4"/>
<evidence type="ECO:0000313" key="2">
    <source>
        <dbReference type="Proteomes" id="UP001055439"/>
    </source>
</evidence>
<keyword evidence="2" id="KW-1185">Reference proteome</keyword>
<protein>
    <submittedName>
        <fullName evidence="1">Uncharacterized protein</fullName>
    </submittedName>
</protein>
<proteinExistence type="predicted"/>
<dbReference type="EMBL" id="CP097504">
    <property type="protein sequence ID" value="URD86753.1"/>
    <property type="molecule type" value="Genomic_DNA"/>
</dbReference>